<accession>A0ABD0J4X8</accession>
<comment type="caution">
    <text evidence="1">The sequence shown here is derived from an EMBL/GenBank/DDBJ whole genome shotgun (WGS) entry which is preliminary data.</text>
</comment>
<name>A0ABD0J4X8_9CAEN</name>
<keyword evidence="2" id="KW-1185">Reference proteome</keyword>
<proteinExistence type="predicted"/>
<dbReference type="Proteomes" id="UP001519460">
    <property type="component" value="Unassembled WGS sequence"/>
</dbReference>
<protein>
    <submittedName>
        <fullName evidence="1">Uncharacterized protein</fullName>
    </submittedName>
</protein>
<gene>
    <name evidence="1" type="ORF">BaRGS_00039094</name>
</gene>
<dbReference type="EMBL" id="JACVVK020000664">
    <property type="protein sequence ID" value="KAK7458642.1"/>
    <property type="molecule type" value="Genomic_DNA"/>
</dbReference>
<dbReference type="AlphaFoldDB" id="A0ABD0J4X8"/>
<evidence type="ECO:0000313" key="2">
    <source>
        <dbReference type="Proteomes" id="UP001519460"/>
    </source>
</evidence>
<evidence type="ECO:0000313" key="1">
    <source>
        <dbReference type="EMBL" id="KAK7458642.1"/>
    </source>
</evidence>
<reference evidence="1 2" key="1">
    <citation type="journal article" date="2023" name="Sci. Data">
        <title>Genome assembly of the Korean intertidal mud-creeper Batillaria attramentaria.</title>
        <authorList>
            <person name="Patra A.K."/>
            <person name="Ho P.T."/>
            <person name="Jun S."/>
            <person name="Lee S.J."/>
            <person name="Kim Y."/>
            <person name="Won Y.J."/>
        </authorList>
    </citation>
    <scope>NUCLEOTIDE SEQUENCE [LARGE SCALE GENOMIC DNA]</scope>
    <source>
        <strain evidence="1">Wonlab-2016</strain>
    </source>
</reference>
<sequence length="210" mass="23146">MRPKPKDIGLRSGCVSRDICRSARGYPQTLSVRAGPQYQLIMSPPCPRAPAAVLCDVHVPLVRPSAGARLMLEQPAIPIQHPCRVWAVWIGSFHIDLLPHYCPSKWLQAGSSACCRRLASVLFQALFVDFEVQSMIGETGEEKRKAICRHTPRDVDKACPMHPTTLSSVRLLKSGWWCGCQPPLDGNARSSVIGVMMLCSVTRKLSGVLF</sequence>
<organism evidence="1 2">
    <name type="scientific">Batillaria attramentaria</name>
    <dbReference type="NCBI Taxonomy" id="370345"/>
    <lineage>
        <taxon>Eukaryota</taxon>
        <taxon>Metazoa</taxon>
        <taxon>Spiralia</taxon>
        <taxon>Lophotrochozoa</taxon>
        <taxon>Mollusca</taxon>
        <taxon>Gastropoda</taxon>
        <taxon>Caenogastropoda</taxon>
        <taxon>Sorbeoconcha</taxon>
        <taxon>Cerithioidea</taxon>
        <taxon>Batillariidae</taxon>
        <taxon>Batillaria</taxon>
    </lineage>
</organism>